<dbReference type="Proteomes" id="UP000515123">
    <property type="component" value="Linkage group 1"/>
</dbReference>
<dbReference type="GeneID" id="109711503"/>
<evidence type="ECO:0000256" key="3">
    <source>
        <dbReference type="ARBA" id="ARBA00022842"/>
    </source>
</evidence>
<dbReference type="PANTHER" id="PTHR31739:SF4">
    <property type="entry name" value="ENT-COPALYL DIPHOSPHATE SYNTHASE, CHLOROPLASTIC"/>
    <property type="match status" value="1"/>
</dbReference>
<keyword evidence="3" id="KW-0460">Magnesium</keyword>
<dbReference type="RefSeq" id="XP_020090212.1">
    <property type="nucleotide sequence ID" value="XM_020234623.1"/>
</dbReference>
<dbReference type="OrthoDB" id="2343925at2759"/>
<evidence type="ECO:0000256" key="4">
    <source>
        <dbReference type="SAM" id="MobiDB-lite"/>
    </source>
</evidence>
<protein>
    <submittedName>
        <fullName evidence="6">Ent-copalyl diphosphate synthase 1, chloroplastic-like</fullName>
    </submittedName>
</protein>
<dbReference type="InterPro" id="IPR050148">
    <property type="entry name" value="Terpene_synthase-like"/>
</dbReference>
<evidence type="ECO:0000256" key="1">
    <source>
        <dbReference type="ARBA" id="ARBA00001946"/>
    </source>
</evidence>
<dbReference type="PANTHER" id="PTHR31739">
    <property type="entry name" value="ENT-COPALYL DIPHOSPHATE SYNTHASE, CHLOROPLASTIC"/>
    <property type="match status" value="1"/>
</dbReference>
<evidence type="ECO:0000313" key="5">
    <source>
        <dbReference type="Proteomes" id="UP000515123"/>
    </source>
</evidence>
<gene>
    <name evidence="6" type="primary">LOC109711503</name>
</gene>
<dbReference type="SUPFAM" id="SSF48239">
    <property type="entry name" value="Terpenoid cyclases/Protein prenyltransferases"/>
    <property type="match status" value="1"/>
</dbReference>
<reference evidence="6" key="2">
    <citation type="submission" date="2025-08" db="UniProtKB">
        <authorList>
            <consortium name="RefSeq"/>
        </authorList>
    </citation>
    <scope>IDENTIFICATION</scope>
    <source>
        <tissue evidence="6">Leaf</tissue>
    </source>
</reference>
<dbReference type="GO" id="GO:0010333">
    <property type="term" value="F:terpene synthase activity"/>
    <property type="evidence" value="ECO:0007669"/>
    <property type="project" value="InterPro"/>
</dbReference>
<keyword evidence="2" id="KW-0479">Metal-binding</keyword>
<dbReference type="InterPro" id="IPR008930">
    <property type="entry name" value="Terpenoid_cyclase/PrenylTrfase"/>
</dbReference>
<dbReference type="Gene3D" id="1.50.10.160">
    <property type="match status" value="1"/>
</dbReference>
<dbReference type="GO" id="GO:0009686">
    <property type="term" value="P:gibberellin biosynthetic process"/>
    <property type="evidence" value="ECO:0007669"/>
    <property type="project" value="TreeGrafter"/>
</dbReference>
<feature type="region of interest" description="Disordered" evidence="4">
    <location>
        <begin position="75"/>
        <end position="94"/>
    </location>
</feature>
<comment type="cofactor">
    <cofactor evidence="1">
        <name>Mg(2+)</name>
        <dbReference type="ChEBI" id="CHEBI:18420"/>
    </cofactor>
</comment>
<sequence>MLEVEFKLNMVNGLLCSNTVTTPSTPTNRLLWRCGDGGVPYESFEVVYGTTAEGGGELARPGVAAAAKEKAAEEVRTGAGGRAEEGACGSGGQLEDGVDSIGDGVSHSNWLEESSKLDDEHNLLEVAGLDLWKMIHDVKATLGAINDGEITISAYDTAWVALIEKQDGGSGPQFPSSVRWIVDNRLHDGSWGDAAMFSAHDRMINTLACVVALKLWGVHLEKCERGLSFLRENMWRLAEEEAELMTVGFEIAFPSLIEMAKNLGLDLPYDDPALKDIYARRSLKLKRSRGLSEAVHEGIELDYSYQRENQI</sequence>
<keyword evidence="5" id="KW-1185">Reference proteome</keyword>
<dbReference type="AlphaFoldDB" id="A0A6P5F3J6"/>
<accession>A0A6P5F3J6</accession>
<dbReference type="GO" id="GO:0000287">
    <property type="term" value="F:magnesium ion binding"/>
    <property type="evidence" value="ECO:0007669"/>
    <property type="project" value="TreeGrafter"/>
</dbReference>
<evidence type="ECO:0000313" key="6">
    <source>
        <dbReference type="RefSeq" id="XP_020090212.1"/>
    </source>
</evidence>
<evidence type="ECO:0000256" key="2">
    <source>
        <dbReference type="ARBA" id="ARBA00022723"/>
    </source>
</evidence>
<name>A0A6P5F3J6_ANACO</name>
<dbReference type="GO" id="GO:0009507">
    <property type="term" value="C:chloroplast"/>
    <property type="evidence" value="ECO:0007669"/>
    <property type="project" value="TreeGrafter"/>
</dbReference>
<proteinExistence type="predicted"/>
<reference evidence="5" key="1">
    <citation type="journal article" date="2015" name="Nat. Genet.">
        <title>The pineapple genome and the evolution of CAM photosynthesis.</title>
        <authorList>
            <person name="Ming R."/>
            <person name="VanBuren R."/>
            <person name="Wai C.M."/>
            <person name="Tang H."/>
            <person name="Schatz M.C."/>
            <person name="Bowers J.E."/>
            <person name="Lyons E."/>
            <person name="Wang M.L."/>
            <person name="Chen J."/>
            <person name="Biggers E."/>
            <person name="Zhang J."/>
            <person name="Huang L."/>
            <person name="Zhang L."/>
            <person name="Miao W."/>
            <person name="Zhang J."/>
            <person name="Ye Z."/>
            <person name="Miao C."/>
            <person name="Lin Z."/>
            <person name="Wang H."/>
            <person name="Zhou H."/>
            <person name="Yim W.C."/>
            <person name="Priest H.D."/>
            <person name="Zheng C."/>
            <person name="Woodhouse M."/>
            <person name="Edger P.P."/>
            <person name="Guyot R."/>
            <person name="Guo H.B."/>
            <person name="Guo H."/>
            <person name="Zheng G."/>
            <person name="Singh R."/>
            <person name="Sharma A."/>
            <person name="Min X."/>
            <person name="Zheng Y."/>
            <person name="Lee H."/>
            <person name="Gurtowski J."/>
            <person name="Sedlazeck F.J."/>
            <person name="Harkess A."/>
            <person name="McKain M.R."/>
            <person name="Liao Z."/>
            <person name="Fang J."/>
            <person name="Liu J."/>
            <person name="Zhang X."/>
            <person name="Zhang Q."/>
            <person name="Hu W."/>
            <person name="Qin Y."/>
            <person name="Wang K."/>
            <person name="Chen L.Y."/>
            <person name="Shirley N."/>
            <person name="Lin Y.R."/>
            <person name="Liu L.Y."/>
            <person name="Hernandez A.G."/>
            <person name="Wright C.L."/>
            <person name="Bulone V."/>
            <person name="Tuskan G.A."/>
            <person name="Heath K."/>
            <person name="Zee F."/>
            <person name="Moore P.H."/>
            <person name="Sunkar R."/>
            <person name="Leebens-Mack J.H."/>
            <person name="Mockler T."/>
            <person name="Bennetzen J.L."/>
            <person name="Freeling M."/>
            <person name="Sankoff D."/>
            <person name="Paterson A.H."/>
            <person name="Zhu X."/>
            <person name="Yang X."/>
            <person name="Smith J.A."/>
            <person name="Cushman J.C."/>
            <person name="Paull R.E."/>
            <person name="Yu Q."/>
        </authorList>
    </citation>
    <scope>NUCLEOTIDE SEQUENCE [LARGE SCALE GENOMIC DNA]</scope>
    <source>
        <strain evidence="5">cv. F153</strain>
    </source>
</reference>
<organism evidence="5 6">
    <name type="scientific">Ananas comosus</name>
    <name type="common">Pineapple</name>
    <name type="synonym">Ananas ananas</name>
    <dbReference type="NCBI Taxonomy" id="4615"/>
    <lineage>
        <taxon>Eukaryota</taxon>
        <taxon>Viridiplantae</taxon>
        <taxon>Streptophyta</taxon>
        <taxon>Embryophyta</taxon>
        <taxon>Tracheophyta</taxon>
        <taxon>Spermatophyta</taxon>
        <taxon>Magnoliopsida</taxon>
        <taxon>Liliopsida</taxon>
        <taxon>Poales</taxon>
        <taxon>Bromeliaceae</taxon>
        <taxon>Bromelioideae</taxon>
        <taxon>Ananas</taxon>
    </lineage>
</organism>